<evidence type="ECO:0000256" key="1">
    <source>
        <dbReference type="SAM" id="MobiDB-lite"/>
    </source>
</evidence>
<gene>
    <name evidence="2" type="ORF">K469DRAFT_285616</name>
</gene>
<reference evidence="2" key="1">
    <citation type="journal article" date="2020" name="Stud. Mycol.">
        <title>101 Dothideomycetes genomes: a test case for predicting lifestyles and emergence of pathogens.</title>
        <authorList>
            <person name="Haridas S."/>
            <person name="Albert R."/>
            <person name="Binder M."/>
            <person name="Bloem J."/>
            <person name="Labutti K."/>
            <person name="Salamov A."/>
            <person name="Andreopoulos B."/>
            <person name="Baker S."/>
            <person name="Barry K."/>
            <person name="Bills G."/>
            <person name="Bluhm B."/>
            <person name="Cannon C."/>
            <person name="Castanera R."/>
            <person name="Culley D."/>
            <person name="Daum C."/>
            <person name="Ezra D."/>
            <person name="Gonzalez J."/>
            <person name="Henrissat B."/>
            <person name="Kuo A."/>
            <person name="Liang C."/>
            <person name="Lipzen A."/>
            <person name="Lutzoni F."/>
            <person name="Magnuson J."/>
            <person name="Mondo S."/>
            <person name="Nolan M."/>
            <person name="Ohm R."/>
            <person name="Pangilinan J."/>
            <person name="Park H.-J."/>
            <person name="Ramirez L."/>
            <person name="Alfaro M."/>
            <person name="Sun H."/>
            <person name="Tritt A."/>
            <person name="Yoshinaga Y."/>
            <person name="Zwiers L.-H."/>
            <person name="Turgeon B."/>
            <person name="Goodwin S."/>
            <person name="Spatafora J."/>
            <person name="Crous P."/>
            <person name="Grigoriev I."/>
        </authorList>
    </citation>
    <scope>NUCLEOTIDE SEQUENCE</scope>
    <source>
        <strain evidence="2">CBS 207.26</strain>
    </source>
</reference>
<dbReference type="Proteomes" id="UP000800200">
    <property type="component" value="Unassembled WGS sequence"/>
</dbReference>
<evidence type="ECO:0000313" key="3">
    <source>
        <dbReference type="Proteomes" id="UP000800200"/>
    </source>
</evidence>
<sequence length="115" mass="12979">MTLPVAPSDDDSSCNTIPIHYHQFQPSNNHHYCQSVANAIFSSLYTMRQAEEESSCTIQEHQNTRFRTGISGPTCRKRSPPFDVAPPKRHNATLNLFSIAPSRTIPTFHDAMDVY</sequence>
<feature type="region of interest" description="Disordered" evidence="1">
    <location>
        <begin position="67"/>
        <end position="87"/>
    </location>
</feature>
<name>A0A6A6ESU8_9PEZI</name>
<accession>A0A6A6ESU8</accession>
<keyword evidence="3" id="KW-1185">Reference proteome</keyword>
<protein>
    <submittedName>
        <fullName evidence="2">Uncharacterized protein</fullName>
    </submittedName>
</protein>
<dbReference type="AlphaFoldDB" id="A0A6A6ESU8"/>
<organism evidence="2 3">
    <name type="scientific">Zopfia rhizophila CBS 207.26</name>
    <dbReference type="NCBI Taxonomy" id="1314779"/>
    <lineage>
        <taxon>Eukaryota</taxon>
        <taxon>Fungi</taxon>
        <taxon>Dikarya</taxon>
        <taxon>Ascomycota</taxon>
        <taxon>Pezizomycotina</taxon>
        <taxon>Dothideomycetes</taxon>
        <taxon>Dothideomycetes incertae sedis</taxon>
        <taxon>Zopfiaceae</taxon>
        <taxon>Zopfia</taxon>
    </lineage>
</organism>
<dbReference type="EMBL" id="ML994614">
    <property type="protein sequence ID" value="KAF2193170.1"/>
    <property type="molecule type" value="Genomic_DNA"/>
</dbReference>
<proteinExistence type="predicted"/>
<evidence type="ECO:0000313" key="2">
    <source>
        <dbReference type="EMBL" id="KAF2193170.1"/>
    </source>
</evidence>